<dbReference type="KEGG" id="vg:10228620"/>
<organism evidence="1 2">
    <name type="scientific">Vibrio phage ICP1</name>
    <dbReference type="NCBI Taxonomy" id="979525"/>
    <lineage>
        <taxon>Viruses</taxon>
        <taxon>Duplodnaviria</taxon>
        <taxon>Heunggongvirae</taxon>
        <taxon>Uroviricota</taxon>
        <taxon>Caudoviricetes</taxon>
        <taxon>Mohonavirus</taxon>
        <taxon>Mohonavirus ICP1</taxon>
    </lineage>
</organism>
<dbReference type="Proteomes" id="UP000007502">
    <property type="component" value="Segment"/>
</dbReference>
<gene>
    <name evidence="1" type="primary">ORF140</name>
</gene>
<accession>F1D1G3</accession>
<name>F1D1G3_9CAUD</name>
<reference evidence="1 2" key="1">
    <citation type="journal article" date="2011" name="MBio">
        <title>Evidence of a dominant lineage of Vibrio cholerae-specific lytic bacteriophages shed by cholera patients over a 10-year period in Dhaka, Bangladesh.</title>
        <authorList>
            <person name="Seed K.D."/>
            <person name="Bodi K.L."/>
            <person name="Kropinski A.M."/>
            <person name="Ackermann H.W."/>
            <person name="Calderwood S.B."/>
            <person name="Qadri F."/>
            <person name="Camilli A."/>
        </authorList>
    </citation>
    <scope>NUCLEOTIDE SEQUENCE [LARGE SCALE GENOMIC DNA]</scope>
</reference>
<dbReference type="GeneID" id="10228620"/>
<sequence>MITIYENEVELSFDNGSESGYINFDVAEEGVTTVTVNQGDCFSGRNILQTFSDGDMIDLLEETLAMLRNKVANNLLTATQSTC</sequence>
<proteinExistence type="predicted"/>
<evidence type="ECO:0000313" key="1">
    <source>
        <dbReference type="EMBL" id="ADX87957.1"/>
    </source>
</evidence>
<evidence type="ECO:0000313" key="2">
    <source>
        <dbReference type="Proteomes" id="UP000007502"/>
    </source>
</evidence>
<dbReference type="EMBL" id="HQ641347">
    <property type="protein sequence ID" value="ADX87957.1"/>
    <property type="molecule type" value="Genomic_DNA"/>
</dbReference>
<protein>
    <submittedName>
        <fullName evidence="1">Uncharacterized protein ORF140</fullName>
    </submittedName>
</protein>
<dbReference type="RefSeq" id="YP_004251082.1">
    <property type="nucleotide sequence ID" value="NC_015157.1"/>
</dbReference>
<keyword evidence="2" id="KW-1185">Reference proteome</keyword>